<dbReference type="Proteomes" id="UP000225706">
    <property type="component" value="Unassembled WGS sequence"/>
</dbReference>
<gene>
    <name evidence="2" type="ORF">AWC38_SpisGene1969</name>
</gene>
<evidence type="ECO:0000256" key="1">
    <source>
        <dbReference type="SAM" id="MobiDB-lite"/>
    </source>
</evidence>
<feature type="compositionally biased region" description="Polar residues" evidence="1">
    <location>
        <begin position="358"/>
        <end position="369"/>
    </location>
</feature>
<organism evidence="2 3">
    <name type="scientific">Stylophora pistillata</name>
    <name type="common">Smooth cauliflower coral</name>
    <dbReference type="NCBI Taxonomy" id="50429"/>
    <lineage>
        <taxon>Eukaryota</taxon>
        <taxon>Metazoa</taxon>
        <taxon>Cnidaria</taxon>
        <taxon>Anthozoa</taxon>
        <taxon>Hexacorallia</taxon>
        <taxon>Scleractinia</taxon>
        <taxon>Astrocoeniina</taxon>
        <taxon>Pocilloporidae</taxon>
        <taxon>Stylophora</taxon>
    </lineage>
</organism>
<sequence>MSSPIIHPGDKVTITLSLDGQDLSNNNEQSNKSKQVECNLQKQTFLEKADTTSAKRPPLVTRRTSSLLKLNIEGVLVVPELETRLRRNSYGDLGKSDAKQLCKDNSSVDGNPAELEAPTVTACIFTNMDDHSERNRVLGLSVGISEESDKRLIENISVNVTETDGKNERSSVEHSVVKGYSKSLKYFSKPATRRLSNSAVEVRRWINECKRKLIQEKKLVDDHGASVKLHSLERRRMRSTASIEMSRTQAALMSVSKRIFAVSLSPENCVTLERSLTSCSEDNKKTKIAEKKINQGMFSIMLPRKKSAVTQERSSNYSSDDTTKKTLPRKNSVTQEHSMDLSPKHTKKTKTAEKKNQRTSNKPLPRKNSVTLEQINNSSLEDVKSTKIVETKVSELGNNTMKVLRKRRHSTTPAPRKEAAIQPRLRHTKSLNEITNTEIVDGLFTTTLCSTEL</sequence>
<protein>
    <submittedName>
        <fullName evidence="2">Uncharacterized protein</fullName>
    </submittedName>
</protein>
<keyword evidence="3" id="KW-1185">Reference proteome</keyword>
<comment type="caution">
    <text evidence="2">The sequence shown here is derived from an EMBL/GenBank/DDBJ whole genome shotgun (WGS) entry which is preliminary data.</text>
</comment>
<name>A0A2B4SWA3_STYPI</name>
<evidence type="ECO:0000313" key="2">
    <source>
        <dbReference type="EMBL" id="PFX33150.1"/>
    </source>
</evidence>
<feature type="compositionally biased region" description="Polar residues" evidence="1">
    <location>
        <begin position="308"/>
        <end position="320"/>
    </location>
</feature>
<dbReference type="AlphaFoldDB" id="A0A2B4SWA3"/>
<dbReference type="EMBL" id="LSMT01000015">
    <property type="protein sequence ID" value="PFX33150.1"/>
    <property type="molecule type" value="Genomic_DNA"/>
</dbReference>
<accession>A0A2B4SWA3</accession>
<feature type="region of interest" description="Disordered" evidence="1">
    <location>
        <begin position="302"/>
        <end position="369"/>
    </location>
</feature>
<evidence type="ECO:0000313" key="3">
    <source>
        <dbReference type="Proteomes" id="UP000225706"/>
    </source>
</evidence>
<proteinExistence type="predicted"/>
<reference evidence="3" key="1">
    <citation type="journal article" date="2017" name="bioRxiv">
        <title>Comparative analysis of the genomes of Stylophora pistillata and Acropora digitifera provides evidence for extensive differences between species of corals.</title>
        <authorList>
            <person name="Voolstra C.R."/>
            <person name="Li Y."/>
            <person name="Liew Y.J."/>
            <person name="Baumgarten S."/>
            <person name="Zoccola D."/>
            <person name="Flot J.-F."/>
            <person name="Tambutte S."/>
            <person name="Allemand D."/>
            <person name="Aranda M."/>
        </authorList>
    </citation>
    <scope>NUCLEOTIDE SEQUENCE [LARGE SCALE GENOMIC DNA]</scope>
</reference>